<dbReference type="AlphaFoldDB" id="A0A8S3I479"/>
<feature type="non-terminal residue" evidence="1">
    <location>
        <position position="21"/>
    </location>
</feature>
<organism evidence="1 2">
    <name type="scientific">Rotaria magnacalcarata</name>
    <dbReference type="NCBI Taxonomy" id="392030"/>
    <lineage>
        <taxon>Eukaryota</taxon>
        <taxon>Metazoa</taxon>
        <taxon>Spiralia</taxon>
        <taxon>Gnathifera</taxon>
        <taxon>Rotifera</taxon>
        <taxon>Eurotatoria</taxon>
        <taxon>Bdelloidea</taxon>
        <taxon>Philodinida</taxon>
        <taxon>Philodinidae</taxon>
        <taxon>Rotaria</taxon>
    </lineage>
</organism>
<protein>
    <submittedName>
        <fullName evidence="1">Uncharacterized protein</fullName>
    </submittedName>
</protein>
<evidence type="ECO:0000313" key="1">
    <source>
        <dbReference type="EMBL" id="CAF5193830.1"/>
    </source>
</evidence>
<dbReference type="EMBL" id="CAJOBJ010339915">
    <property type="protein sequence ID" value="CAF5193830.1"/>
    <property type="molecule type" value="Genomic_DNA"/>
</dbReference>
<reference evidence="1" key="1">
    <citation type="submission" date="2021-02" db="EMBL/GenBank/DDBJ databases">
        <authorList>
            <person name="Nowell W R."/>
        </authorList>
    </citation>
    <scope>NUCLEOTIDE SEQUENCE</scope>
</reference>
<accession>A0A8S3I479</accession>
<name>A0A8S3I479_9BILA</name>
<dbReference type="Proteomes" id="UP000681720">
    <property type="component" value="Unassembled WGS sequence"/>
</dbReference>
<comment type="caution">
    <text evidence="1">The sequence shown here is derived from an EMBL/GenBank/DDBJ whole genome shotgun (WGS) entry which is preliminary data.</text>
</comment>
<evidence type="ECO:0000313" key="2">
    <source>
        <dbReference type="Proteomes" id="UP000681720"/>
    </source>
</evidence>
<sequence>MGTSTILSNYTDVGTASGIHS</sequence>
<gene>
    <name evidence="1" type="ORF">GIL414_LOCUS74019</name>
</gene>
<proteinExistence type="predicted"/>